<dbReference type="GO" id="GO:0004038">
    <property type="term" value="F:allantoinase activity"/>
    <property type="evidence" value="ECO:0007669"/>
    <property type="project" value="TreeGrafter"/>
</dbReference>
<dbReference type="GO" id="GO:0006145">
    <property type="term" value="P:purine nucleobase catabolic process"/>
    <property type="evidence" value="ECO:0007669"/>
    <property type="project" value="TreeGrafter"/>
</dbReference>
<dbReference type="Gene3D" id="3.20.20.140">
    <property type="entry name" value="Metal-dependent hydrolases"/>
    <property type="match status" value="1"/>
</dbReference>
<dbReference type="GO" id="GO:0006221">
    <property type="term" value="P:pyrimidine nucleotide biosynthetic process"/>
    <property type="evidence" value="ECO:0007669"/>
    <property type="project" value="UniProtKB-KW"/>
</dbReference>
<keyword evidence="4" id="KW-0378">Hydrolase</keyword>
<protein>
    <submittedName>
        <fullName evidence="4">Dihydroorotase</fullName>
        <ecNumber evidence="4">3.5.2.3</ecNumber>
    </submittedName>
</protein>
<dbReference type="SUPFAM" id="SSF51338">
    <property type="entry name" value="Composite domain of metallo-dependent hydrolases"/>
    <property type="match status" value="1"/>
</dbReference>
<feature type="domain" description="Dihydroorotase catalytic" evidence="3">
    <location>
        <begin position="3"/>
        <end position="77"/>
    </location>
</feature>
<dbReference type="Pfam" id="PF01979">
    <property type="entry name" value="Amidohydro_1"/>
    <property type="match status" value="1"/>
</dbReference>
<dbReference type="InterPro" id="IPR032466">
    <property type="entry name" value="Metal_Hydrolase"/>
</dbReference>
<keyword evidence="1" id="KW-0665">Pyrimidine biosynthesis</keyword>
<sequence length="268" mass="28655">PAVMRQALTYARNFDALVVARPMDRQLAAGGVMNEGEISARLGLPGAAATAEVVMVERDMRLVELTGARLHVGQISATASLEVIARAKTNGHNVTCGVSINNLVLNENDIGPYRTFFKLVPPLRAEDERRAMAEGIATGAIDVIVSDHDPQDADTKRRPFIEAAFGAVGLETLLPAALSLTHNEEVGLLPLFAALTINPARIFGLDSGRLAPGAPADLALIDLNRPWAVEPDALASKCKNTPFEGRMMQGHALMTMVGGRTVFTRKGW</sequence>
<dbReference type="PANTHER" id="PTHR43668:SF2">
    <property type="entry name" value="ALLANTOINASE"/>
    <property type="match status" value="1"/>
</dbReference>
<dbReference type="GO" id="GO:0046872">
    <property type="term" value="F:metal ion binding"/>
    <property type="evidence" value="ECO:0007669"/>
    <property type="project" value="InterPro"/>
</dbReference>
<dbReference type="GO" id="GO:0005737">
    <property type="term" value="C:cytoplasm"/>
    <property type="evidence" value="ECO:0007669"/>
    <property type="project" value="TreeGrafter"/>
</dbReference>
<dbReference type="EC" id="3.5.2.3" evidence="4"/>
<dbReference type="InterPro" id="IPR004722">
    <property type="entry name" value="DHOase"/>
</dbReference>
<dbReference type="Gene3D" id="2.30.40.10">
    <property type="entry name" value="Urease, subunit C, domain 1"/>
    <property type="match status" value="1"/>
</dbReference>
<dbReference type="Pfam" id="PF12890">
    <property type="entry name" value="DHOase"/>
    <property type="match status" value="1"/>
</dbReference>
<dbReference type="AlphaFoldDB" id="A0A3B0U735"/>
<proteinExistence type="predicted"/>
<dbReference type="InterPro" id="IPR050138">
    <property type="entry name" value="DHOase/Allantoinase_Hydrolase"/>
</dbReference>
<dbReference type="CDD" id="cd01317">
    <property type="entry name" value="DHOase_IIa"/>
    <property type="match status" value="1"/>
</dbReference>
<name>A0A3B0U735_9ZZZZ</name>
<gene>
    <name evidence="4" type="ORF">MNBD_ALPHA09-1127</name>
</gene>
<dbReference type="GO" id="GO:0004151">
    <property type="term" value="F:dihydroorotase activity"/>
    <property type="evidence" value="ECO:0007669"/>
    <property type="project" value="UniProtKB-EC"/>
</dbReference>
<dbReference type="SUPFAM" id="SSF51556">
    <property type="entry name" value="Metallo-dependent hydrolases"/>
    <property type="match status" value="1"/>
</dbReference>
<dbReference type="PANTHER" id="PTHR43668">
    <property type="entry name" value="ALLANTOINASE"/>
    <property type="match status" value="1"/>
</dbReference>
<evidence type="ECO:0000259" key="2">
    <source>
        <dbReference type="Pfam" id="PF01979"/>
    </source>
</evidence>
<dbReference type="EMBL" id="UOEM01000098">
    <property type="protein sequence ID" value="VAW16584.1"/>
    <property type="molecule type" value="Genomic_DNA"/>
</dbReference>
<organism evidence="4">
    <name type="scientific">hydrothermal vent metagenome</name>
    <dbReference type="NCBI Taxonomy" id="652676"/>
    <lineage>
        <taxon>unclassified sequences</taxon>
        <taxon>metagenomes</taxon>
        <taxon>ecological metagenomes</taxon>
    </lineage>
</organism>
<reference evidence="4" key="1">
    <citation type="submission" date="2018-06" db="EMBL/GenBank/DDBJ databases">
        <authorList>
            <person name="Zhirakovskaya E."/>
        </authorList>
    </citation>
    <scope>NUCLEOTIDE SEQUENCE</scope>
</reference>
<dbReference type="InterPro" id="IPR024403">
    <property type="entry name" value="DHOase_cat"/>
</dbReference>
<dbReference type="InterPro" id="IPR006680">
    <property type="entry name" value="Amidohydro-rel"/>
</dbReference>
<evidence type="ECO:0000313" key="4">
    <source>
        <dbReference type="EMBL" id="VAW16584.1"/>
    </source>
</evidence>
<accession>A0A3B0U735</accession>
<evidence type="ECO:0000256" key="1">
    <source>
        <dbReference type="ARBA" id="ARBA00022975"/>
    </source>
</evidence>
<dbReference type="InterPro" id="IPR011059">
    <property type="entry name" value="Metal-dep_hydrolase_composite"/>
</dbReference>
<feature type="non-terminal residue" evidence="4">
    <location>
        <position position="1"/>
    </location>
</feature>
<feature type="domain" description="Amidohydrolase-related" evidence="2">
    <location>
        <begin position="80"/>
        <end position="262"/>
    </location>
</feature>
<evidence type="ECO:0000259" key="3">
    <source>
        <dbReference type="Pfam" id="PF12890"/>
    </source>
</evidence>